<dbReference type="EMBL" id="JAMTCO010000010">
    <property type="protein sequence ID" value="MCP2271751.1"/>
    <property type="molecule type" value="Genomic_DNA"/>
</dbReference>
<name>A0ABT1IGI1_9PSEU</name>
<organism evidence="4 5">
    <name type="scientific">Actinokineospora diospyrosa</name>
    <dbReference type="NCBI Taxonomy" id="103728"/>
    <lineage>
        <taxon>Bacteria</taxon>
        <taxon>Bacillati</taxon>
        <taxon>Actinomycetota</taxon>
        <taxon>Actinomycetes</taxon>
        <taxon>Pseudonocardiales</taxon>
        <taxon>Pseudonocardiaceae</taxon>
        <taxon>Actinokineospora</taxon>
    </lineage>
</organism>
<gene>
    <name evidence="4" type="ORF">LV75_004265</name>
</gene>
<dbReference type="PANTHER" id="PTHR24276">
    <property type="entry name" value="POLYSERASE-RELATED"/>
    <property type="match status" value="1"/>
</dbReference>
<dbReference type="SUPFAM" id="SSF50494">
    <property type="entry name" value="Trypsin-like serine proteases"/>
    <property type="match status" value="1"/>
</dbReference>
<keyword evidence="2" id="KW-0732">Signal</keyword>
<dbReference type="PROSITE" id="PS50240">
    <property type="entry name" value="TRYPSIN_DOM"/>
    <property type="match status" value="1"/>
</dbReference>
<dbReference type="InterPro" id="IPR001254">
    <property type="entry name" value="Trypsin_dom"/>
</dbReference>
<keyword evidence="1" id="KW-1015">Disulfide bond</keyword>
<dbReference type="Gene3D" id="2.40.10.10">
    <property type="entry name" value="Trypsin-like serine proteases"/>
    <property type="match status" value="1"/>
</dbReference>
<dbReference type="SMART" id="SM00020">
    <property type="entry name" value="Tryp_SPc"/>
    <property type="match status" value="1"/>
</dbReference>
<evidence type="ECO:0000313" key="4">
    <source>
        <dbReference type="EMBL" id="MCP2271751.1"/>
    </source>
</evidence>
<dbReference type="InterPro" id="IPR033116">
    <property type="entry name" value="TRYPSIN_SER"/>
</dbReference>
<dbReference type="Pfam" id="PF00089">
    <property type="entry name" value="Trypsin"/>
    <property type="match status" value="1"/>
</dbReference>
<comment type="caution">
    <text evidence="4">The sequence shown here is derived from an EMBL/GenBank/DDBJ whole genome shotgun (WGS) entry which is preliminary data.</text>
</comment>
<dbReference type="Proteomes" id="UP001205185">
    <property type="component" value="Unassembled WGS sequence"/>
</dbReference>
<dbReference type="InterPro" id="IPR050430">
    <property type="entry name" value="Peptidase_S1"/>
</dbReference>
<proteinExistence type="predicted"/>
<accession>A0ABT1IGI1</accession>
<evidence type="ECO:0000259" key="3">
    <source>
        <dbReference type="PROSITE" id="PS50240"/>
    </source>
</evidence>
<dbReference type="InterPro" id="IPR009003">
    <property type="entry name" value="Peptidase_S1_PA"/>
</dbReference>
<evidence type="ECO:0000256" key="1">
    <source>
        <dbReference type="ARBA" id="ARBA00023157"/>
    </source>
</evidence>
<feature type="domain" description="Peptidase S1" evidence="3">
    <location>
        <begin position="61"/>
        <end position="296"/>
    </location>
</feature>
<feature type="signal peptide" evidence="2">
    <location>
        <begin position="1"/>
        <end position="29"/>
    </location>
</feature>
<feature type="chain" id="PRO_5045052129" evidence="2">
    <location>
        <begin position="30"/>
        <end position="626"/>
    </location>
</feature>
<evidence type="ECO:0000256" key="2">
    <source>
        <dbReference type="SAM" id="SignalP"/>
    </source>
</evidence>
<dbReference type="PANTHER" id="PTHR24276:SF98">
    <property type="entry name" value="FI18310P1-RELATED"/>
    <property type="match status" value="1"/>
</dbReference>
<dbReference type="Gene3D" id="2.60.40.10">
    <property type="entry name" value="Immunoglobulins"/>
    <property type="match status" value="3"/>
</dbReference>
<sequence>MKRTPRSWGLMALAAATVLVPVGATIANAAQSTAGAPANAPAANYLGDTVPANLGDATPSFVGGTDATVSEFPGIIAGIRAGGTRPQGQTCTGTVVAPRKILIAAHCADAAGDKSFVYGLDDLKDYNNGSGTGFAVKAVSYKKHPKYVNFDQGYDVAVVTVDKDIALKGGAAYPAFATSADSGGAAPGKTAQGFGYGKKDFNDNSADVTLDKASLPIVNGDSVCQGVGAGFKSAYMICAGYSDGRITILPGDSGGPLIVNNKIYGVASWSRSDFKWYSVYGRLDNEMGDWVKSEVGTVDPPTGDFSLSVTPSSGSVAAGKYLSATVNTTAGSGGAENATLSASGLPSGVQAVFQPTSVTTGGSAKLTFDASASAPNGTYEVTITASTSSGKTATGKYSLTVTGGGEPPVGDFTLSASPSSVKAAKGKYISTTINSAGGSRGQSINLTASGVPSGVKAVFQPTSITAGGSSKLTLDVSTTAVAGTSNITVTGTDANGKTATTTVALTVEGTTEPPTGDVTVTATPSSGSGWAGQLVQTSVKASGGTGSLRLTATGAPTGTQVTFNPATIAQNGTSNVWFFTNFQTPVGTYPITITATSADGKTGKTTFTLTVTRFGAFNAGTARIPS</sequence>
<dbReference type="RefSeq" id="WP_253888716.1">
    <property type="nucleotide sequence ID" value="NZ_BAAAVB010000003.1"/>
</dbReference>
<keyword evidence="5" id="KW-1185">Reference proteome</keyword>
<dbReference type="InterPro" id="IPR043504">
    <property type="entry name" value="Peptidase_S1_PA_chymotrypsin"/>
</dbReference>
<reference evidence="4 5" key="1">
    <citation type="submission" date="2022-06" db="EMBL/GenBank/DDBJ databases">
        <title>Genomic Encyclopedia of Archaeal and Bacterial Type Strains, Phase II (KMG-II): from individual species to whole genera.</title>
        <authorList>
            <person name="Goeker M."/>
        </authorList>
    </citation>
    <scope>NUCLEOTIDE SEQUENCE [LARGE SCALE GENOMIC DNA]</scope>
    <source>
        <strain evidence="4 5">DSM 44255</strain>
    </source>
</reference>
<dbReference type="PROSITE" id="PS00135">
    <property type="entry name" value="TRYPSIN_SER"/>
    <property type="match status" value="1"/>
</dbReference>
<evidence type="ECO:0000313" key="5">
    <source>
        <dbReference type="Proteomes" id="UP001205185"/>
    </source>
</evidence>
<protein>
    <submittedName>
        <fullName evidence="4">Trypsin</fullName>
    </submittedName>
</protein>
<dbReference type="InterPro" id="IPR013783">
    <property type="entry name" value="Ig-like_fold"/>
</dbReference>